<dbReference type="EMBL" id="JYDI01000065">
    <property type="protein sequence ID" value="KRY54766.1"/>
    <property type="molecule type" value="Genomic_DNA"/>
</dbReference>
<reference evidence="2 3" key="1">
    <citation type="submission" date="2015-01" db="EMBL/GenBank/DDBJ databases">
        <title>Evolution of Trichinella species and genotypes.</title>
        <authorList>
            <person name="Korhonen P.K."/>
            <person name="Edoardo P."/>
            <person name="Giuseppe L.R."/>
            <person name="Gasser R.B."/>
        </authorList>
    </citation>
    <scope>NUCLEOTIDE SEQUENCE [LARGE SCALE GENOMIC DNA]</scope>
    <source>
        <strain evidence="2">ISS120</strain>
    </source>
</reference>
<keyword evidence="3" id="KW-1185">Reference proteome</keyword>
<accession>A0A0V1CZV2</accession>
<protein>
    <submittedName>
        <fullName evidence="2">Uncharacterized protein</fullName>
    </submittedName>
</protein>
<evidence type="ECO:0000256" key="1">
    <source>
        <dbReference type="SAM" id="MobiDB-lite"/>
    </source>
</evidence>
<gene>
    <name evidence="2" type="ORF">T03_15780</name>
</gene>
<organism evidence="2 3">
    <name type="scientific">Trichinella britovi</name>
    <name type="common">Parasitic roundworm</name>
    <dbReference type="NCBI Taxonomy" id="45882"/>
    <lineage>
        <taxon>Eukaryota</taxon>
        <taxon>Metazoa</taxon>
        <taxon>Ecdysozoa</taxon>
        <taxon>Nematoda</taxon>
        <taxon>Enoplea</taxon>
        <taxon>Dorylaimia</taxon>
        <taxon>Trichinellida</taxon>
        <taxon>Trichinellidae</taxon>
        <taxon>Trichinella</taxon>
    </lineage>
</organism>
<feature type="region of interest" description="Disordered" evidence="1">
    <location>
        <begin position="1"/>
        <end position="20"/>
    </location>
</feature>
<sequence>MVSMGRAYYNRKDSATDDGRQSTCYMNHIVYITGGCDTTPNPEYPLGQKVTPDARLGYL</sequence>
<name>A0A0V1CZV2_TRIBR</name>
<feature type="compositionally biased region" description="Basic and acidic residues" evidence="1">
    <location>
        <begin position="10"/>
        <end position="20"/>
    </location>
</feature>
<comment type="caution">
    <text evidence="2">The sequence shown here is derived from an EMBL/GenBank/DDBJ whole genome shotgun (WGS) entry which is preliminary data.</text>
</comment>
<evidence type="ECO:0000313" key="3">
    <source>
        <dbReference type="Proteomes" id="UP000054653"/>
    </source>
</evidence>
<dbReference type="AlphaFoldDB" id="A0A0V1CZV2"/>
<proteinExistence type="predicted"/>
<dbReference type="Proteomes" id="UP000054653">
    <property type="component" value="Unassembled WGS sequence"/>
</dbReference>
<evidence type="ECO:0000313" key="2">
    <source>
        <dbReference type="EMBL" id="KRY54766.1"/>
    </source>
</evidence>